<dbReference type="PANTHER" id="PTHR37487:SF2">
    <property type="entry name" value="EXPRESSED PROTEIN"/>
    <property type="match status" value="1"/>
</dbReference>
<feature type="chain" id="PRO_5019090252" evidence="2">
    <location>
        <begin position="18"/>
        <end position="231"/>
    </location>
</feature>
<keyword evidence="2" id="KW-0732">Signal</keyword>
<feature type="region of interest" description="Disordered" evidence="1">
    <location>
        <begin position="108"/>
        <end position="156"/>
    </location>
</feature>
<reference evidence="3 4" key="1">
    <citation type="submission" date="2018-11" db="EMBL/GenBank/DDBJ databases">
        <title>Genome sequence of Apiotrichum porosum DSM 27194.</title>
        <authorList>
            <person name="Aliyu H."/>
            <person name="Gorte O."/>
            <person name="Ochsenreither K."/>
        </authorList>
    </citation>
    <scope>NUCLEOTIDE SEQUENCE [LARGE SCALE GENOMIC DNA]</scope>
    <source>
        <strain evidence="3 4">DSM 27194</strain>
    </source>
</reference>
<protein>
    <submittedName>
        <fullName evidence="3">Uncharacterized protein</fullName>
    </submittedName>
</protein>
<dbReference type="PANTHER" id="PTHR37487">
    <property type="entry name" value="CHROMOSOME 1, WHOLE GENOME SHOTGUN SEQUENCE"/>
    <property type="match status" value="1"/>
</dbReference>
<dbReference type="AlphaFoldDB" id="A0A427XF55"/>
<dbReference type="EMBL" id="RSCE01000015">
    <property type="protein sequence ID" value="RSH77529.1"/>
    <property type="molecule type" value="Genomic_DNA"/>
</dbReference>
<gene>
    <name evidence="3" type="ORF">EHS24_003085</name>
</gene>
<evidence type="ECO:0000256" key="1">
    <source>
        <dbReference type="SAM" id="MobiDB-lite"/>
    </source>
</evidence>
<comment type="caution">
    <text evidence="3">The sequence shown here is derived from an EMBL/GenBank/DDBJ whole genome shotgun (WGS) entry which is preliminary data.</text>
</comment>
<dbReference type="Proteomes" id="UP000279236">
    <property type="component" value="Unassembled WGS sequence"/>
</dbReference>
<keyword evidence="4" id="KW-1185">Reference proteome</keyword>
<sequence length="231" mass="22256">MFVKATTFAALMATALAQTFSVSTPASLITCQPSLISWTGGTAPFILSVIPGGDVSAAALEYLESSTTSSSYTWTVNLVGGTYITFKVTDATGANVYSAPLTIQAGSSTSCMTTTGGSSSTEAGSSGTAAATDASTTESASTASTEVASSTEVANTTTVATTSATTSAAATTTTSQAVTTATSSTVKASSATVVSSKASTSAAASTTSAAGAMQTGISGVVAAGAIMALIL</sequence>
<dbReference type="RefSeq" id="XP_028472676.1">
    <property type="nucleotide sequence ID" value="XM_028618788.1"/>
</dbReference>
<dbReference type="OrthoDB" id="3362246at2759"/>
<dbReference type="STRING" id="105984.A0A427XF55"/>
<feature type="signal peptide" evidence="2">
    <location>
        <begin position="1"/>
        <end position="17"/>
    </location>
</feature>
<evidence type="ECO:0000256" key="2">
    <source>
        <dbReference type="SAM" id="SignalP"/>
    </source>
</evidence>
<dbReference type="GeneID" id="39587628"/>
<accession>A0A427XF55</accession>
<name>A0A427XF55_9TREE</name>
<evidence type="ECO:0000313" key="4">
    <source>
        <dbReference type="Proteomes" id="UP000279236"/>
    </source>
</evidence>
<evidence type="ECO:0000313" key="3">
    <source>
        <dbReference type="EMBL" id="RSH77529.1"/>
    </source>
</evidence>
<organism evidence="3 4">
    <name type="scientific">Apiotrichum porosum</name>
    <dbReference type="NCBI Taxonomy" id="105984"/>
    <lineage>
        <taxon>Eukaryota</taxon>
        <taxon>Fungi</taxon>
        <taxon>Dikarya</taxon>
        <taxon>Basidiomycota</taxon>
        <taxon>Agaricomycotina</taxon>
        <taxon>Tremellomycetes</taxon>
        <taxon>Trichosporonales</taxon>
        <taxon>Trichosporonaceae</taxon>
        <taxon>Apiotrichum</taxon>
    </lineage>
</organism>
<proteinExistence type="predicted"/>